<reference evidence="6 7" key="1">
    <citation type="journal article" date="2015" name="Genome Biol.">
        <title>Comparative genomics of Steinernema reveals deeply conserved gene regulatory networks.</title>
        <authorList>
            <person name="Dillman A.R."/>
            <person name="Macchietto M."/>
            <person name="Porter C.F."/>
            <person name="Rogers A."/>
            <person name="Williams B."/>
            <person name="Antoshechkin I."/>
            <person name="Lee M.M."/>
            <person name="Goodwin Z."/>
            <person name="Lu X."/>
            <person name="Lewis E.E."/>
            <person name="Goodrich-Blair H."/>
            <person name="Stock S.P."/>
            <person name="Adams B.J."/>
            <person name="Sternberg P.W."/>
            <person name="Mortazavi A."/>
        </authorList>
    </citation>
    <scope>NUCLEOTIDE SEQUENCE [LARGE SCALE GENOMIC DNA]</scope>
    <source>
        <strain evidence="6 7">ALL</strain>
    </source>
</reference>
<proteinExistence type="predicted"/>
<keyword evidence="2" id="KW-0677">Repeat</keyword>
<keyword evidence="4" id="KW-0862">Zinc</keyword>
<feature type="compositionally biased region" description="Basic and acidic residues" evidence="5">
    <location>
        <begin position="1"/>
        <end position="17"/>
    </location>
</feature>
<dbReference type="Gene3D" id="3.30.160.60">
    <property type="entry name" value="Classic Zinc Finger"/>
    <property type="match status" value="1"/>
</dbReference>
<evidence type="ECO:0008006" key="8">
    <source>
        <dbReference type="Google" id="ProtNLM"/>
    </source>
</evidence>
<keyword evidence="3" id="KW-0863">Zinc-finger</keyword>
<gene>
    <name evidence="6" type="ORF">L596_015474</name>
</gene>
<keyword evidence="1" id="KW-0479">Metal-binding</keyword>
<organism evidence="6 7">
    <name type="scientific">Steinernema carpocapsae</name>
    <name type="common">Entomopathogenic nematode</name>
    <dbReference type="NCBI Taxonomy" id="34508"/>
    <lineage>
        <taxon>Eukaryota</taxon>
        <taxon>Metazoa</taxon>
        <taxon>Ecdysozoa</taxon>
        <taxon>Nematoda</taxon>
        <taxon>Chromadorea</taxon>
        <taxon>Rhabditida</taxon>
        <taxon>Tylenchina</taxon>
        <taxon>Panagrolaimomorpha</taxon>
        <taxon>Strongyloidoidea</taxon>
        <taxon>Steinernematidae</taxon>
        <taxon>Steinernema</taxon>
    </lineage>
</organism>
<keyword evidence="7" id="KW-1185">Reference proteome</keyword>
<evidence type="ECO:0000313" key="6">
    <source>
        <dbReference type="EMBL" id="TKR81633.1"/>
    </source>
</evidence>
<dbReference type="FunFam" id="3.30.160.60:FF:000100">
    <property type="entry name" value="Zinc finger 45-like"/>
    <property type="match status" value="1"/>
</dbReference>
<evidence type="ECO:0000256" key="4">
    <source>
        <dbReference type="ARBA" id="ARBA00022833"/>
    </source>
</evidence>
<accession>A0A4U5NG37</accession>
<feature type="region of interest" description="Disordered" evidence="5">
    <location>
        <begin position="1"/>
        <end position="50"/>
    </location>
</feature>
<dbReference type="GO" id="GO:0008270">
    <property type="term" value="F:zinc ion binding"/>
    <property type="evidence" value="ECO:0007669"/>
    <property type="project" value="UniProtKB-KW"/>
</dbReference>
<comment type="caution">
    <text evidence="6">The sequence shown here is derived from an EMBL/GenBank/DDBJ whole genome shotgun (WGS) entry which is preliminary data.</text>
</comment>
<name>A0A4U5NG37_STECR</name>
<evidence type="ECO:0000256" key="1">
    <source>
        <dbReference type="ARBA" id="ARBA00022723"/>
    </source>
</evidence>
<evidence type="ECO:0000256" key="2">
    <source>
        <dbReference type="ARBA" id="ARBA00022737"/>
    </source>
</evidence>
<evidence type="ECO:0000313" key="7">
    <source>
        <dbReference type="Proteomes" id="UP000298663"/>
    </source>
</evidence>
<reference evidence="6 7" key="2">
    <citation type="journal article" date="2019" name="G3 (Bethesda)">
        <title>Hybrid Assembly of the Genome of the Entomopathogenic Nematode Steinernema carpocapsae Identifies the X-Chromosome.</title>
        <authorList>
            <person name="Serra L."/>
            <person name="Macchietto M."/>
            <person name="Macias-Munoz A."/>
            <person name="McGill C.J."/>
            <person name="Rodriguez I.M."/>
            <person name="Rodriguez B."/>
            <person name="Murad R."/>
            <person name="Mortazavi A."/>
        </authorList>
    </citation>
    <scope>NUCLEOTIDE SEQUENCE [LARGE SCALE GENOMIC DNA]</scope>
    <source>
        <strain evidence="6 7">ALL</strain>
    </source>
</reference>
<dbReference type="AlphaFoldDB" id="A0A4U5NG37"/>
<evidence type="ECO:0000256" key="5">
    <source>
        <dbReference type="SAM" id="MobiDB-lite"/>
    </source>
</evidence>
<sequence length="109" mass="12666">MELRSALERAEQREHSLELPTQESSPESAAAPVTDQIVTRRPRKRHPCPQCQRTFSRKTVLEVHISNFRKICQLLHLQSQLSGQCELPPARVDALEREELRMRILRSEV</sequence>
<protein>
    <recommendedName>
        <fullName evidence="8">C2H2-type domain-containing protein</fullName>
    </recommendedName>
</protein>
<dbReference type="EMBL" id="AZBU02000004">
    <property type="protein sequence ID" value="TKR81633.1"/>
    <property type="molecule type" value="Genomic_DNA"/>
</dbReference>
<evidence type="ECO:0000256" key="3">
    <source>
        <dbReference type="ARBA" id="ARBA00022771"/>
    </source>
</evidence>
<dbReference type="Proteomes" id="UP000298663">
    <property type="component" value="Unassembled WGS sequence"/>
</dbReference>